<dbReference type="InterPro" id="IPR029320">
    <property type="entry name" value="Acyl-CoA_ox_N"/>
</dbReference>
<dbReference type="Gene3D" id="1.10.540.10">
    <property type="entry name" value="Acyl-CoA dehydrogenase/oxidase, N-terminal domain"/>
    <property type="match status" value="1"/>
</dbReference>
<comment type="pathway">
    <text evidence="2">Lipid metabolism; peroxisomal fatty acid beta-oxidation.</text>
</comment>
<dbReference type="GO" id="GO:0071949">
    <property type="term" value="F:FAD binding"/>
    <property type="evidence" value="ECO:0007669"/>
    <property type="project" value="InterPro"/>
</dbReference>
<evidence type="ECO:0000256" key="3">
    <source>
        <dbReference type="ARBA" id="ARBA00022630"/>
    </source>
</evidence>
<dbReference type="InterPro" id="IPR009100">
    <property type="entry name" value="AcylCoA_DH/oxidase_NM_dom_sf"/>
</dbReference>
<reference evidence="6" key="2">
    <citation type="submission" date="2024-06" db="UniProtKB">
        <authorList>
            <consortium name="EnsemblMetazoa"/>
        </authorList>
    </citation>
    <scope>IDENTIFICATION</scope>
</reference>
<evidence type="ECO:0000256" key="2">
    <source>
        <dbReference type="ARBA" id="ARBA00004846"/>
    </source>
</evidence>
<dbReference type="GO" id="GO:0005504">
    <property type="term" value="F:fatty acid binding"/>
    <property type="evidence" value="ECO:0007669"/>
    <property type="project" value="TreeGrafter"/>
</dbReference>
<dbReference type="PANTHER" id="PTHR10909">
    <property type="entry name" value="ELECTRON TRANSPORT OXIDOREDUCTASE"/>
    <property type="match status" value="1"/>
</dbReference>
<dbReference type="GO" id="GO:0033540">
    <property type="term" value="P:fatty acid beta-oxidation using acyl-CoA oxidase"/>
    <property type="evidence" value="ECO:0007669"/>
    <property type="project" value="TreeGrafter"/>
</dbReference>
<evidence type="ECO:0000256" key="4">
    <source>
        <dbReference type="ARBA" id="ARBA00022827"/>
    </source>
</evidence>
<evidence type="ECO:0000256" key="1">
    <source>
        <dbReference type="ARBA" id="ARBA00001974"/>
    </source>
</evidence>
<dbReference type="EnsemblMetazoa" id="XM_020006535.1">
    <property type="protein sequence ID" value="XP_019862094.1"/>
    <property type="gene ID" value="LOC109590636"/>
</dbReference>
<dbReference type="PANTHER" id="PTHR10909:SF250">
    <property type="entry name" value="PEROXISOMAL ACYL-COENZYME A OXIDASE 1"/>
    <property type="match status" value="1"/>
</dbReference>
<organism evidence="6 7">
    <name type="scientific">Amphimedon queenslandica</name>
    <name type="common">Sponge</name>
    <dbReference type="NCBI Taxonomy" id="400682"/>
    <lineage>
        <taxon>Eukaryota</taxon>
        <taxon>Metazoa</taxon>
        <taxon>Porifera</taxon>
        <taxon>Demospongiae</taxon>
        <taxon>Heteroscleromorpha</taxon>
        <taxon>Haplosclerida</taxon>
        <taxon>Niphatidae</taxon>
        <taxon>Amphimedon</taxon>
    </lineage>
</organism>
<dbReference type="Proteomes" id="UP000007879">
    <property type="component" value="Unassembled WGS sequence"/>
</dbReference>
<comment type="cofactor">
    <cofactor evidence="1">
        <name>FAD</name>
        <dbReference type="ChEBI" id="CHEBI:57692"/>
    </cofactor>
</comment>
<evidence type="ECO:0000313" key="7">
    <source>
        <dbReference type="Proteomes" id="UP000007879"/>
    </source>
</evidence>
<dbReference type="SUPFAM" id="SSF56645">
    <property type="entry name" value="Acyl-CoA dehydrogenase NM domain-like"/>
    <property type="match status" value="1"/>
</dbReference>
<dbReference type="GO" id="GO:0055088">
    <property type="term" value="P:lipid homeostasis"/>
    <property type="evidence" value="ECO:0007669"/>
    <property type="project" value="TreeGrafter"/>
</dbReference>
<dbReference type="RefSeq" id="XP_019862094.1">
    <property type="nucleotide sequence ID" value="XM_020006535.1"/>
</dbReference>
<evidence type="ECO:0000313" key="6">
    <source>
        <dbReference type="EnsemblMetazoa" id="XP_019862094.1"/>
    </source>
</evidence>
<evidence type="ECO:0000259" key="5">
    <source>
        <dbReference type="Pfam" id="PF14749"/>
    </source>
</evidence>
<dbReference type="GO" id="GO:0005777">
    <property type="term" value="C:peroxisome"/>
    <property type="evidence" value="ECO:0007669"/>
    <property type="project" value="InterPro"/>
</dbReference>
<feature type="domain" description="Acyl-coenzyme A oxidase N-terminal" evidence="5">
    <location>
        <begin position="1"/>
        <end position="28"/>
    </location>
</feature>
<dbReference type="InterPro" id="IPR046373">
    <property type="entry name" value="Acyl-CoA_Oxase/DH_mid-dom_sf"/>
</dbReference>
<dbReference type="AlphaFoldDB" id="A0AAN0JYV9"/>
<dbReference type="Pfam" id="PF14749">
    <property type="entry name" value="Acyl-CoA_ox_N"/>
    <property type="match status" value="1"/>
</dbReference>
<protein>
    <recommendedName>
        <fullName evidence="5">Acyl-coenzyme A oxidase N-terminal domain-containing protein</fullName>
    </recommendedName>
</protein>
<dbReference type="Gene3D" id="2.40.110.10">
    <property type="entry name" value="Butyryl-CoA Dehydrogenase, subunit A, domain 2"/>
    <property type="match status" value="1"/>
</dbReference>
<dbReference type="InterPro" id="IPR012258">
    <property type="entry name" value="Acyl-CoA_oxidase"/>
</dbReference>
<dbReference type="GeneID" id="109590636"/>
<name>A0AAN0JYV9_AMPQE</name>
<dbReference type="RefSeq" id="XP_019862095.1">
    <property type="nucleotide sequence ID" value="XM_020006536.1"/>
</dbReference>
<dbReference type="GO" id="GO:0003997">
    <property type="term" value="F:acyl-CoA oxidase activity"/>
    <property type="evidence" value="ECO:0007669"/>
    <property type="project" value="InterPro"/>
</dbReference>
<dbReference type="EnsemblMetazoa" id="XM_020006536.1">
    <property type="protein sequence ID" value="XP_019862095.1"/>
    <property type="gene ID" value="LOC109590636"/>
</dbReference>
<keyword evidence="7" id="KW-1185">Reference proteome</keyword>
<keyword evidence="3" id="KW-0285">Flavoprotein</keyword>
<reference evidence="7" key="1">
    <citation type="journal article" date="2010" name="Nature">
        <title>The Amphimedon queenslandica genome and the evolution of animal complexity.</title>
        <authorList>
            <person name="Srivastava M."/>
            <person name="Simakov O."/>
            <person name="Chapman J."/>
            <person name="Fahey B."/>
            <person name="Gauthier M.E."/>
            <person name="Mitros T."/>
            <person name="Richards G.S."/>
            <person name="Conaco C."/>
            <person name="Dacre M."/>
            <person name="Hellsten U."/>
            <person name="Larroux C."/>
            <person name="Putnam N.H."/>
            <person name="Stanke M."/>
            <person name="Adamska M."/>
            <person name="Darling A."/>
            <person name="Degnan S.M."/>
            <person name="Oakley T.H."/>
            <person name="Plachetzki D.C."/>
            <person name="Zhai Y."/>
            <person name="Adamski M."/>
            <person name="Calcino A."/>
            <person name="Cummins S.F."/>
            <person name="Goodstein D.M."/>
            <person name="Harris C."/>
            <person name="Jackson D.J."/>
            <person name="Leys S.P."/>
            <person name="Shu S."/>
            <person name="Woodcroft B.J."/>
            <person name="Vervoort M."/>
            <person name="Kosik K.S."/>
            <person name="Manning G."/>
            <person name="Degnan B.M."/>
            <person name="Rokhsar D.S."/>
        </authorList>
    </citation>
    <scope>NUCLEOTIDE SEQUENCE [LARGE SCALE GENOMIC DNA]</scope>
</reference>
<proteinExistence type="predicted"/>
<dbReference type="KEGG" id="aqu:109590636"/>
<keyword evidence="4" id="KW-0274">FAD</keyword>
<sequence length="115" mass="12949">MFVPTIEGQGNEEQKEKWLKISRNFDIIGCYAQTELGHGTFIRGLETTATYDPSTKDIVMNSPTLNSMKWWPGSVGHTATHAIVDARLITKGKDEGIHLFIVQIEALRTTSHYQE</sequence>
<dbReference type="InterPro" id="IPR037069">
    <property type="entry name" value="AcylCoA_DH/ox_N_sf"/>
</dbReference>
<accession>A0AAN0JYV9</accession>